<dbReference type="GO" id="GO:0016020">
    <property type="term" value="C:membrane"/>
    <property type="evidence" value="ECO:0007669"/>
    <property type="project" value="UniProtKB-SubCell"/>
</dbReference>
<organism evidence="12 13">
    <name type="scientific">Trichinella patagoniensis</name>
    <dbReference type="NCBI Taxonomy" id="990121"/>
    <lineage>
        <taxon>Eukaryota</taxon>
        <taxon>Metazoa</taxon>
        <taxon>Ecdysozoa</taxon>
        <taxon>Nematoda</taxon>
        <taxon>Enoplea</taxon>
        <taxon>Dorylaimia</taxon>
        <taxon>Trichinellida</taxon>
        <taxon>Trichinellidae</taxon>
        <taxon>Trichinella</taxon>
    </lineage>
</organism>
<dbReference type="Gene3D" id="1.20.1250.20">
    <property type="entry name" value="MFS general substrate transporter like domains"/>
    <property type="match status" value="1"/>
</dbReference>
<dbReference type="InterPro" id="IPR008509">
    <property type="entry name" value="MOT2/MFSD5"/>
</dbReference>
<evidence type="ECO:0000256" key="10">
    <source>
        <dbReference type="SAM" id="Phobius"/>
    </source>
</evidence>
<evidence type="ECO:0000256" key="3">
    <source>
        <dbReference type="ARBA" id="ARBA00022448"/>
    </source>
</evidence>
<protein>
    <submittedName>
        <fullName evidence="12">Major facilitator superfamily domain-containing protein 5</fullName>
    </submittedName>
</protein>
<dbReference type="SUPFAM" id="SSF47661">
    <property type="entry name" value="t-snare proteins"/>
    <property type="match status" value="1"/>
</dbReference>
<dbReference type="FunFam" id="1.20.5.110:FF:000002">
    <property type="entry name" value="Vesicle transport through interaction with t-SNAREsB"/>
    <property type="match status" value="1"/>
</dbReference>
<feature type="transmembrane region" description="Helical" evidence="10">
    <location>
        <begin position="265"/>
        <end position="285"/>
    </location>
</feature>
<evidence type="ECO:0000256" key="5">
    <source>
        <dbReference type="ARBA" id="ARBA00022927"/>
    </source>
</evidence>
<evidence type="ECO:0000313" key="13">
    <source>
        <dbReference type="Proteomes" id="UP000054783"/>
    </source>
</evidence>
<keyword evidence="7 9" id="KW-0175">Coiled coil</keyword>
<feature type="transmembrane region" description="Helical" evidence="10">
    <location>
        <begin position="458"/>
        <end position="480"/>
    </location>
</feature>
<name>A0A0V0ZJR5_9BILA</name>
<dbReference type="GO" id="GO:0006886">
    <property type="term" value="P:intracellular protein transport"/>
    <property type="evidence" value="ECO:0007669"/>
    <property type="project" value="InterPro"/>
</dbReference>
<evidence type="ECO:0000256" key="6">
    <source>
        <dbReference type="ARBA" id="ARBA00022989"/>
    </source>
</evidence>
<feature type="transmembrane region" description="Helical" evidence="10">
    <location>
        <begin position="390"/>
        <end position="409"/>
    </location>
</feature>
<dbReference type="GO" id="GO:0005737">
    <property type="term" value="C:cytoplasm"/>
    <property type="evidence" value="ECO:0007669"/>
    <property type="project" value="UniProtKB-ARBA"/>
</dbReference>
<comment type="caution">
    <text evidence="12">The sequence shown here is derived from an EMBL/GenBank/DDBJ whole genome shotgun (WGS) entry which is preliminary data.</text>
</comment>
<dbReference type="Proteomes" id="UP000054783">
    <property type="component" value="Unassembled WGS sequence"/>
</dbReference>
<evidence type="ECO:0000256" key="2">
    <source>
        <dbReference type="ARBA" id="ARBA00006108"/>
    </source>
</evidence>
<proteinExistence type="inferred from homology"/>
<feature type="coiled-coil region" evidence="9">
    <location>
        <begin position="54"/>
        <end position="122"/>
    </location>
</feature>
<dbReference type="Gene3D" id="1.20.58.400">
    <property type="entry name" value="t-snare proteins"/>
    <property type="match status" value="1"/>
</dbReference>
<evidence type="ECO:0000256" key="4">
    <source>
        <dbReference type="ARBA" id="ARBA00022692"/>
    </source>
</evidence>
<dbReference type="CDD" id="cd17487">
    <property type="entry name" value="MFS_MFSD5_like"/>
    <property type="match status" value="1"/>
</dbReference>
<keyword evidence="13" id="KW-1185">Reference proteome</keyword>
<feature type="transmembrane region" description="Helical" evidence="10">
    <location>
        <begin position="340"/>
        <end position="360"/>
    </location>
</feature>
<dbReference type="Gene3D" id="1.20.5.110">
    <property type="match status" value="1"/>
</dbReference>
<keyword evidence="8 10" id="KW-0472">Membrane</keyword>
<evidence type="ECO:0000256" key="9">
    <source>
        <dbReference type="SAM" id="Coils"/>
    </source>
</evidence>
<reference evidence="12 13" key="1">
    <citation type="submission" date="2015-01" db="EMBL/GenBank/DDBJ databases">
        <title>Evolution of Trichinella species and genotypes.</title>
        <authorList>
            <person name="Korhonen P.K."/>
            <person name="Edoardo P."/>
            <person name="Giuseppe L.R."/>
            <person name="Gasser R.B."/>
        </authorList>
    </citation>
    <scope>NUCLEOTIDE SEQUENCE [LARGE SCALE GENOMIC DNA]</scope>
    <source>
        <strain evidence="12">ISS2496</strain>
    </source>
</reference>
<dbReference type="InterPro" id="IPR038407">
    <property type="entry name" value="v-SNARE_N_sf"/>
</dbReference>
<comment type="subcellular location">
    <subcellularLocation>
        <location evidence="1">Membrane</location>
        <topology evidence="1">Single-pass type IV membrane protein</topology>
    </subcellularLocation>
</comment>
<dbReference type="InterPro" id="IPR007705">
    <property type="entry name" value="Vesicle_trsprt_v-SNARE_N"/>
</dbReference>
<keyword evidence="4 10" id="KW-0812">Transmembrane</keyword>
<evidence type="ECO:0000256" key="1">
    <source>
        <dbReference type="ARBA" id="ARBA00004211"/>
    </source>
</evidence>
<dbReference type="Pfam" id="PF05008">
    <property type="entry name" value="V-SNARE"/>
    <property type="match status" value="1"/>
</dbReference>
<dbReference type="PANTHER" id="PTHR23516:SF23">
    <property type="entry name" value="MOLYBDATE-ANION TRANSPORTER"/>
    <property type="match status" value="1"/>
</dbReference>
<dbReference type="GO" id="GO:0016192">
    <property type="term" value="P:vesicle-mediated transport"/>
    <property type="evidence" value="ECO:0007669"/>
    <property type="project" value="InterPro"/>
</dbReference>
<sequence>MLKYAADVCCFIFQPALGMASVSLSNQLKQQYGNLSASLTANVARAQRLTGAEKRAVIEEADRQIREIDELLEQIELFSHDETDEHERRRLTTTISSFRIDAQKLETELEKIRRQTANVDQRAELFSEDSLNENQKALLINNTEILERSSRRLIDAYDLTLETVDIGAQTLRDLESQREVITKTKNRVRSAHDDIYESSRSLSAIMNRLMRDRFVAVAVGAMFLVVFVLGCGGLCRPIANIQANGQYDQYNAETEFSTRSEVEQMVNFIVAFVLLAVVCFVLYVASDFKGQSAIIRRELAKFQWKFLRVYLLAVAGDWLQGPHVYALYQSYGMQKHEIELLFAVGFGSSMIFGTVVGAFADTFGRKKICILYGILYALSCITKHSDDFWILLIGRFLGGIATSLLYSAFESWLVCESFKEGFEEPHLKAVFANVVLGNSIVAIVSGIIAQYAADVVGLVGPFDVSAVVLLIMVILVATTWSENYGNEHWSLRDSVTQAVKIIANNKRVAYLGLVQSLFEGSMYTFVLEWTPVLTAAVLNSPDPKDRFLPHGLVFASFMICIMIGSSVFKLMANIWRPEFFMKYIFLCAAASLTFPVFICLNSLFVFMGFAIFEICVGVFWPASSFMRSVHVPEKARSTVMNIFRIPLNLVVVIILLFDLPITWIFVGCFFFLMLAGIFQHLLHLSIVSSSSAGDEKATAI</sequence>
<feature type="transmembrane region" description="Helical" evidence="10">
    <location>
        <begin position="430"/>
        <end position="452"/>
    </location>
</feature>
<keyword evidence="6 10" id="KW-1133">Transmembrane helix</keyword>
<dbReference type="Pfam" id="PF05631">
    <property type="entry name" value="MFS_5"/>
    <property type="match status" value="1"/>
</dbReference>
<dbReference type="InterPro" id="IPR010989">
    <property type="entry name" value="SNARE"/>
</dbReference>
<evidence type="ECO:0000256" key="8">
    <source>
        <dbReference type="ARBA" id="ARBA00023136"/>
    </source>
</evidence>
<keyword evidence="3" id="KW-0813">Transport</keyword>
<feature type="transmembrane region" description="Helical" evidence="10">
    <location>
        <begin position="214"/>
        <end position="239"/>
    </location>
</feature>
<dbReference type="OrthoDB" id="263957at2759"/>
<dbReference type="EMBL" id="JYDQ01000161">
    <property type="protein sequence ID" value="KRY12595.1"/>
    <property type="molecule type" value="Genomic_DNA"/>
</dbReference>
<feature type="transmembrane region" description="Helical" evidence="10">
    <location>
        <begin position="547"/>
        <end position="568"/>
    </location>
</feature>
<dbReference type="STRING" id="990121.A0A0V0ZJR5"/>
<evidence type="ECO:0000313" key="12">
    <source>
        <dbReference type="EMBL" id="KRY12595.1"/>
    </source>
</evidence>
<comment type="similarity">
    <text evidence="2">Belongs to the VTI1 family.</text>
</comment>
<feature type="transmembrane region" description="Helical" evidence="10">
    <location>
        <begin position="663"/>
        <end position="682"/>
    </location>
</feature>
<feature type="transmembrane region" description="Helical" evidence="10">
    <location>
        <begin position="306"/>
        <end position="328"/>
    </location>
</feature>
<dbReference type="GO" id="GO:0015098">
    <property type="term" value="F:molybdate ion transmembrane transporter activity"/>
    <property type="evidence" value="ECO:0007669"/>
    <property type="project" value="InterPro"/>
</dbReference>
<keyword evidence="5" id="KW-0653">Protein transport</keyword>
<dbReference type="Pfam" id="PF12352">
    <property type="entry name" value="V-SNARE_C"/>
    <property type="match status" value="1"/>
</dbReference>
<dbReference type="InterPro" id="IPR036259">
    <property type="entry name" value="MFS_trans_sf"/>
</dbReference>
<dbReference type="SUPFAM" id="SSF58038">
    <property type="entry name" value="SNARE fusion complex"/>
    <property type="match status" value="1"/>
</dbReference>
<dbReference type="PANTHER" id="PTHR23516">
    <property type="entry name" value="SAM (S-ADENOSYL METHIONINE) TRANSPORTER"/>
    <property type="match status" value="1"/>
</dbReference>
<feature type="transmembrane region" description="Helical" evidence="10">
    <location>
        <begin position="580"/>
        <end position="598"/>
    </location>
</feature>
<feature type="domain" description="Vesicle transport v-SNARE N-terminal" evidence="11">
    <location>
        <begin position="27"/>
        <end position="112"/>
    </location>
</feature>
<dbReference type="AlphaFoldDB" id="A0A0V0ZJR5"/>
<evidence type="ECO:0000256" key="7">
    <source>
        <dbReference type="ARBA" id="ARBA00023054"/>
    </source>
</evidence>
<feature type="transmembrane region" description="Helical" evidence="10">
    <location>
        <begin position="604"/>
        <end position="626"/>
    </location>
</feature>
<evidence type="ECO:0000259" key="11">
    <source>
        <dbReference type="Pfam" id="PF05008"/>
    </source>
</evidence>
<accession>A0A0V0ZJR5</accession>
<dbReference type="SUPFAM" id="SSF103473">
    <property type="entry name" value="MFS general substrate transporter"/>
    <property type="match status" value="1"/>
</dbReference>
<gene>
    <name evidence="12" type="primary">Mfsd5</name>
    <name evidence="12" type="ORF">T12_8594</name>
</gene>